<dbReference type="OrthoDB" id="31183at2759"/>
<comment type="subcellular location">
    <subcellularLocation>
        <location evidence="1 8">Nucleus</location>
        <location evidence="1 8">Nucleolus</location>
    </subcellularLocation>
</comment>
<keyword evidence="7 8" id="KW-0687">Ribonucleoprotein</keyword>
<comment type="subunit">
    <text evidence="8">Component of the ribosomal small subunit (SSU) processome.</text>
</comment>
<dbReference type="InterPro" id="IPR040191">
    <property type="entry name" value="UTP10"/>
</dbReference>
<feature type="domain" description="BP28 C-terminal" evidence="9">
    <location>
        <begin position="1755"/>
        <end position="1910"/>
    </location>
</feature>
<evidence type="ECO:0000256" key="1">
    <source>
        <dbReference type="ARBA" id="ARBA00004604"/>
    </source>
</evidence>
<dbReference type="EMBL" id="KV419428">
    <property type="protein sequence ID" value="KZS89326.1"/>
    <property type="molecule type" value="Genomic_DNA"/>
</dbReference>
<keyword evidence="11" id="KW-1185">Reference proteome</keyword>
<keyword evidence="5 8" id="KW-0698">rRNA processing</keyword>
<protein>
    <recommendedName>
        <fullName evidence="3 8">U3 small nucleolar RNA-associated protein 10</fullName>
    </recommendedName>
</protein>
<dbReference type="Proteomes" id="UP000076722">
    <property type="component" value="Unassembled WGS sequence"/>
</dbReference>
<comment type="similarity">
    <text evidence="2 8">Belongs to the HEATR1/UTP10 family.</text>
</comment>
<dbReference type="InterPro" id="IPR022125">
    <property type="entry name" value="U3snoRNP10_N"/>
</dbReference>
<evidence type="ECO:0000256" key="6">
    <source>
        <dbReference type="ARBA" id="ARBA00023242"/>
    </source>
</evidence>
<keyword evidence="6 8" id="KW-0539">Nucleus</keyword>
<dbReference type="Pfam" id="PF12397">
    <property type="entry name" value="U3snoRNP10"/>
    <property type="match status" value="1"/>
</dbReference>
<dbReference type="STRING" id="1314777.A0A164Q4S5"/>
<evidence type="ECO:0000256" key="5">
    <source>
        <dbReference type="ARBA" id="ARBA00022552"/>
    </source>
</evidence>
<dbReference type="PANTHER" id="PTHR13457:SF1">
    <property type="entry name" value="HEAT REPEAT-CONTAINING PROTEIN 1"/>
    <property type="match status" value="1"/>
</dbReference>
<comment type="function">
    <text evidence="8">Involved in nucleolar processing of pre-18S ribosomal RNA.</text>
</comment>
<keyword evidence="4 8" id="KW-0690">Ribosome biogenesis</keyword>
<dbReference type="GO" id="GO:0000462">
    <property type="term" value="P:maturation of SSU-rRNA from tricistronic rRNA transcript (SSU-rRNA, 5.8S rRNA, LSU-rRNA)"/>
    <property type="evidence" value="ECO:0007669"/>
    <property type="project" value="TreeGrafter"/>
</dbReference>
<dbReference type="GO" id="GO:0034455">
    <property type="term" value="C:t-UTP complex"/>
    <property type="evidence" value="ECO:0007669"/>
    <property type="project" value="TreeGrafter"/>
</dbReference>
<evidence type="ECO:0000256" key="8">
    <source>
        <dbReference type="RuleBase" id="RU367065"/>
    </source>
</evidence>
<evidence type="ECO:0000313" key="11">
    <source>
        <dbReference type="Proteomes" id="UP000076722"/>
    </source>
</evidence>
<dbReference type="PANTHER" id="PTHR13457">
    <property type="entry name" value="BAP28"/>
    <property type="match status" value="1"/>
</dbReference>
<dbReference type="GO" id="GO:0045943">
    <property type="term" value="P:positive regulation of transcription by RNA polymerase I"/>
    <property type="evidence" value="ECO:0007669"/>
    <property type="project" value="TreeGrafter"/>
</dbReference>
<evidence type="ECO:0000313" key="10">
    <source>
        <dbReference type="EMBL" id="KZS89326.1"/>
    </source>
</evidence>
<name>A0A164Q4S5_9AGAM</name>
<evidence type="ECO:0000256" key="2">
    <source>
        <dbReference type="ARBA" id="ARBA00010559"/>
    </source>
</evidence>
<reference evidence="10 11" key="1">
    <citation type="journal article" date="2016" name="Mol. Biol. Evol.">
        <title>Comparative Genomics of Early-Diverging Mushroom-Forming Fungi Provides Insights into the Origins of Lignocellulose Decay Capabilities.</title>
        <authorList>
            <person name="Nagy L.G."/>
            <person name="Riley R."/>
            <person name="Tritt A."/>
            <person name="Adam C."/>
            <person name="Daum C."/>
            <person name="Floudas D."/>
            <person name="Sun H."/>
            <person name="Yadav J.S."/>
            <person name="Pangilinan J."/>
            <person name="Larsson K.H."/>
            <person name="Matsuura K."/>
            <person name="Barry K."/>
            <person name="Labutti K."/>
            <person name="Kuo R."/>
            <person name="Ohm R.A."/>
            <person name="Bhattacharya S.S."/>
            <person name="Shirouzu T."/>
            <person name="Yoshinaga Y."/>
            <person name="Martin F.M."/>
            <person name="Grigoriev I.V."/>
            <person name="Hibbett D.S."/>
        </authorList>
    </citation>
    <scope>NUCLEOTIDE SEQUENCE [LARGE SCALE GENOMIC DNA]</scope>
    <source>
        <strain evidence="10 11">HHB9708</strain>
    </source>
</reference>
<evidence type="ECO:0000256" key="4">
    <source>
        <dbReference type="ARBA" id="ARBA00022517"/>
    </source>
</evidence>
<sequence length="2041" mass="224936">MVSSLAAQLAKGSSLNSHLLVDRSRRKHTESYLFTGKQADDYDIEAIFALASNGFEQLKALDPSLAEYEDIFFSDQARETDRTLQSPDYVAELNRSVKGLLLGIGPELLEIPTAKVLEWLVRHFRIHEFNVDELLSLFLPYHESPHFLKILSILHIQEQPLWKFLLPFKKAVRPLPRASLVTEMLKNVDLTRSVASLLPTYLDAKRGHRCLYSFHVGVLLEYISRSKSLDDVQVALLLPSLTKPLSSQGPKDAILGSYILLSALSQKCSLSIAALGALVDAILQSAKHMETRQVLTVLVAISGFQEEEYTLSDKAVRKFARLSDLNEVLPDMFQWAGVERFLLACLPSLLRDEAHIQSHSSLIGILLNSDRLSQSVVAKATSLLLSKISEPSELTEPLRAVLQPVQQRHPDIFAAQVRARLADIEGTKDEVSALEDTLVSLSLSPSKDSDGALIDNYTFGSISGDPNVRATSVRKILIALQDKDLAPERRAALLEYILQRFGDSNTSVIEVLYSDPELLTPLASEPAFWTSLSSSVSSTEASRAVLRSHVTFLATTLAAAKPELQQKIIHEVLFPLLLFTKAKQKTAKATWDIIATSPLANNEILLKCCDLAKDVAENAIPETNLVIAKNIATNILQSDAYQEHFDYLLQKAEDAYLPSRILALLILSSLTTQLSGEHRVKAASSTLQRLRDRTLSALSKAGSEAKDLDEFTSDSALAKSSFAKSQSESTELRLICKVLSSMSSIPKPADSPVNWLSKRHLDDSSADARAIQYLNFIQTLYVMVNRVAANAPRIGSGILQKIFTTLGDDSLMFLASIWSDDEFENDLKVAALSHAMAFLSSRTTSAATVKDFQVLIPALLIPLCSTDKETRMRAIMCFDALKRMTEVAQKAPSIYGFDAVYGASSELVQYLNWPDVVKYINTIHDRRDHILNDESYLVTLHHDLLNPKRGESSKETSLKTHITCYILSHVLAWDSTSAQMALLRITSHVHNSAKLNTLLPLIQHATSSTSLSTEYCSLLLSAYTGPAIRDIGSESWNAFVSVLKRSFLEKGRAWQDAILVVLSKNFISTLDNEHRSELLSTLLSVAGSPENVGQPLLHAVISSNYIDDLQTKLSSIKGIIENLLVDSAIAVSILEGYGTDSESEASRAAKRTKIDGTPYAKPPQERLSPGSFVVLFESLCAKSVIGSPALVKILLEVLGRDTQVFSSITLRLDTLVDLIRGSENPQVFNQALLLTGSLCRLAPESMLQNVMPIFTFMGSNVFHRDDAYSFRVVQKTIESVVPVIVASLTERFKDSKSELLLGARDFLRVFTDAAPHIPKHRRTRLFTHFIRTLGADLFTVPVCLLLIARNTPRIAKLKKSEATTALALPLTLLKEQTPQNQLSAINDMLLECRHLAHLIKNPESSTQAFLGDQKLDGGPVHFVNEIQCILTFVEQALDRWEGENASSDATEDTAVTHELMSNLMILATLGNDVPEAAISVCARNCLSAALKVIDAREFIHSIMEMVRSGDSILEAGALDLLHERLPNILPEWRADMSSSMKELMIHMLQTLTAGATSAPATLPVLEPSLHALSSIAETSSEGELSTLYQTVTPLLALIRTSFTEGPGISAMKSLVVITNKLGPRTIPCLKDIVDTMLVVLNPVIDEALPAASTVQETPSCAAALRVLSMSMNTTPSFWSSRDVANVTQFVLKTRGQLSQADRLGVTITKKIPPRIVITALLQTWKTIQAAPGPPSVALLKAYFLFWHRILRTASREEILENLKEVSKLYEQGFEEYARAIQRREETEDMQHDVINPSFMELVVKLNETAFKPIFRRLCDWAFVGPESGSTSEADKTSEARVIVFCHFMTSLIGFFKELITPYLGMILDHILDILRPFENTSRTQSRLSKSIWRAVIDLLNTSFTADQGTFWKDNRLSQVIKPLVAQIPFAASSKPNKEVLKKVFPSFAGISASDNLLRELNVAILMQTRSEIPAVKLCALECATAIWDSPAAGAGIAGYANETATFVAECAEDDNDEVARAARTLRRSVEAVAGSLSGVLI</sequence>
<evidence type="ECO:0000256" key="3">
    <source>
        <dbReference type="ARBA" id="ARBA00015399"/>
    </source>
</evidence>
<dbReference type="InterPro" id="IPR056473">
    <property type="entry name" value="HEAT_Utp10/HEAT1"/>
</dbReference>
<evidence type="ECO:0000259" key="9">
    <source>
        <dbReference type="SMART" id="SM01036"/>
    </source>
</evidence>
<dbReference type="GO" id="GO:0030686">
    <property type="term" value="C:90S preribosome"/>
    <property type="evidence" value="ECO:0007669"/>
    <property type="project" value="TreeGrafter"/>
</dbReference>
<organism evidence="10 11">
    <name type="scientific">Sistotremastrum niveocremeum HHB9708</name>
    <dbReference type="NCBI Taxonomy" id="1314777"/>
    <lineage>
        <taxon>Eukaryota</taxon>
        <taxon>Fungi</taxon>
        <taxon>Dikarya</taxon>
        <taxon>Basidiomycota</taxon>
        <taxon>Agaricomycotina</taxon>
        <taxon>Agaricomycetes</taxon>
        <taxon>Sistotremastrales</taxon>
        <taxon>Sistotremastraceae</taxon>
        <taxon>Sertulicium</taxon>
        <taxon>Sertulicium niveocremeum</taxon>
    </lineage>
</organism>
<gene>
    <name evidence="10" type="ORF">SISNIDRAFT_489295</name>
</gene>
<dbReference type="GO" id="GO:0032040">
    <property type="term" value="C:small-subunit processome"/>
    <property type="evidence" value="ECO:0007669"/>
    <property type="project" value="TreeGrafter"/>
</dbReference>
<dbReference type="Pfam" id="PF23243">
    <property type="entry name" value="HEAT_HEATR1"/>
    <property type="match status" value="1"/>
</dbReference>
<dbReference type="SUPFAM" id="SSF48371">
    <property type="entry name" value="ARM repeat"/>
    <property type="match status" value="2"/>
</dbReference>
<evidence type="ECO:0000256" key="7">
    <source>
        <dbReference type="ARBA" id="ARBA00023274"/>
    </source>
</evidence>
<dbReference type="Pfam" id="PF08146">
    <property type="entry name" value="BP28CT"/>
    <property type="match status" value="1"/>
</dbReference>
<dbReference type="InterPro" id="IPR016024">
    <property type="entry name" value="ARM-type_fold"/>
</dbReference>
<dbReference type="GO" id="GO:0030515">
    <property type="term" value="F:snoRNA binding"/>
    <property type="evidence" value="ECO:0007669"/>
    <property type="project" value="TreeGrafter"/>
</dbReference>
<accession>A0A164Q4S5</accession>
<dbReference type="InterPro" id="IPR012954">
    <property type="entry name" value="BP28_C_dom"/>
</dbReference>
<dbReference type="SMART" id="SM01036">
    <property type="entry name" value="BP28CT"/>
    <property type="match status" value="1"/>
</dbReference>
<proteinExistence type="inferred from homology"/>